<feature type="domain" description="DUF6531" evidence="1">
    <location>
        <begin position="44"/>
        <end position="104"/>
    </location>
</feature>
<organism evidence="2">
    <name type="scientific">Candidatus Kentrum sp. LPFa</name>
    <dbReference type="NCBI Taxonomy" id="2126335"/>
    <lineage>
        <taxon>Bacteria</taxon>
        <taxon>Pseudomonadati</taxon>
        <taxon>Pseudomonadota</taxon>
        <taxon>Gammaproteobacteria</taxon>
        <taxon>Candidatus Kentrum</taxon>
    </lineage>
</organism>
<protein>
    <submittedName>
        <fullName evidence="2">YD repeat-containing protein</fullName>
    </submittedName>
</protein>
<gene>
    <name evidence="2" type="ORF">BECKLPF1236B_GA0070989_107921</name>
</gene>
<dbReference type="InterPro" id="IPR045351">
    <property type="entry name" value="DUF6531"/>
</dbReference>
<proteinExistence type="predicted"/>
<sequence length="246" mass="27178">MDTIKAMTQSLDTMVALFNNEIFNDRNFNALANNDLIRTPSTADPVSTVSGNMYHDETDITTRGRGLDYTFTRTYNSAPVKPDTTGRPLGFGWTHSYNMRIEANDYGKRPNFDATQAPENINGATSSITYLDKRGGEVNYPVDDQNGIWTVTPPQGYFDTLALDTQASGQHTLTFGNGIRYIFDAQGADIEIPGIRARLSAIQDPFGNRIDLQYDPNGNLIPIRDNSRVAGVPISPCSITRMVELP</sequence>
<evidence type="ECO:0000313" key="2">
    <source>
        <dbReference type="EMBL" id="VFK15533.1"/>
    </source>
</evidence>
<dbReference type="AlphaFoldDB" id="A0A450WER9"/>
<accession>A0A450WER9</accession>
<reference evidence="2" key="1">
    <citation type="submission" date="2019-02" db="EMBL/GenBank/DDBJ databases">
        <authorList>
            <person name="Gruber-Vodicka R. H."/>
            <person name="Seah K. B. B."/>
        </authorList>
    </citation>
    <scope>NUCLEOTIDE SEQUENCE</scope>
    <source>
        <strain evidence="2">BECK_S313</strain>
    </source>
</reference>
<evidence type="ECO:0000259" key="1">
    <source>
        <dbReference type="Pfam" id="PF20148"/>
    </source>
</evidence>
<dbReference type="EMBL" id="CAADFK010000079">
    <property type="protein sequence ID" value="VFK15533.1"/>
    <property type="molecule type" value="Genomic_DNA"/>
</dbReference>
<dbReference type="Pfam" id="PF20148">
    <property type="entry name" value="DUF6531"/>
    <property type="match status" value="1"/>
</dbReference>
<name>A0A450WER9_9GAMM</name>